<evidence type="ECO:0000259" key="9">
    <source>
        <dbReference type="Pfam" id="PF08241"/>
    </source>
</evidence>
<dbReference type="GO" id="GO:0102130">
    <property type="term" value="F:malonyl-CoA methyltransferase activity"/>
    <property type="evidence" value="ECO:0007669"/>
    <property type="project" value="UniProtKB-EC"/>
</dbReference>
<dbReference type="Gene3D" id="3.40.50.150">
    <property type="entry name" value="Vaccinia Virus protein VP39"/>
    <property type="match status" value="1"/>
</dbReference>
<dbReference type="InterPro" id="IPR013216">
    <property type="entry name" value="Methyltransf_11"/>
</dbReference>
<keyword evidence="5 8" id="KW-0808">Transferase</keyword>
<accession>A0A1Q8R394</accession>
<dbReference type="NCBIfam" id="TIGR02072">
    <property type="entry name" value="BioC"/>
    <property type="match status" value="1"/>
</dbReference>
<dbReference type="Proteomes" id="UP000186102">
    <property type="component" value="Unassembled WGS sequence"/>
</dbReference>
<dbReference type="OrthoDB" id="9774345at2"/>
<dbReference type="STRING" id="1888891.DSOL_0225"/>
<organism evidence="10 11">
    <name type="scientific">Desulfosporosinus metallidurans</name>
    <dbReference type="NCBI Taxonomy" id="1888891"/>
    <lineage>
        <taxon>Bacteria</taxon>
        <taxon>Bacillati</taxon>
        <taxon>Bacillota</taxon>
        <taxon>Clostridia</taxon>
        <taxon>Eubacteriales</taxon>
        <taxon>Desulfitobacteriaceae</taxon>
        <taxon>Desulfosporosinus</taxon>
    </lineage>
</organism>
<dbReference type="PANTHER" id="PTHR43861:SF1">
    <property type="entry name" value="TRANS-ACONITATE 2-METHYLTRANSFERASE"/>
    <property type="match status" value="1"/>
</dbReference>
<dbReference type="RefSeq" id="WP_075363055.1">
    <property type="nucleotide sequence ID" value="NZ_MLBF01000001.1"/>
</dbReference>
<dbReference type="AlphaFoldDB" id="A0A1Q8R394"/>
<dbReference type="GO" id="GO:0009102">
    <property type="term" value="P:biotin biosynthetic process"/>
    <property type="evidence" value="ECO:0007669"/>
    <property type="project" value="UniProtKB-UniRule"/>
</dbReference>
<evidence type="ECO:0000313" key="10">
    <source>
        <dbReference type="EMBL" id="OLN34047.1"/>
    </source>
</evidence>
<dbReference type="GO" id="GO:0032259">
    <property type="term" value="P:methylation"/>
    <property type="evidence" value="ECO:0007669"/>
    <property type="project" value="UniProtKB-KW"/>
</dbReference>
<evidence type="ECO:0000256" key="6">
    <source>
        <dbReference type="ARBA" id="ARBA00022691"/>
    </source>
</evidence>
<comment type="similarity">
    <text evidence="8">Belongs to the methyltransferase superfamily.</text>
</comment>
<evidence type="ECO:0000256" key="1">
    <source>
        <dbReference type="ARBA" id="ARBA00000852"/>
    </source>
</evidence>
<evidence type="ECO:0000256" key="4">
    <source>
        <dbReference type="ARBA" id="ARBA00022603"/>
    </source>
</evidence>
<keyword evidence="7 8" id="KW-0093">Biotin biosynthesis</keyword>
<dbReference type="PANTHER" id="PTHR43861">
    <property type="entry name" value="TRANS-ACONITATE 2-METHYLTRANSFERASE-RELATED"/>
    <property type="match status" value="1"/>
</dbReference>
<dbReference type="HAMAP" id="MF_00835">
    <property type="entry name" value="BioC"/>
    <property type="match status" value="1"/>
</dbReference>
<dbReference type="GO" id="GO:0010340">
    <property type="term" value="F:carboxyl-O-methyltransferase activity"/>
    <property type="evidence" value="ECO:0007669"/>
    <property type="project" value="UniProtKB-UniRule"/>
</dbReference>
<dbReference type="Pfam" id="PF08241">
    <property type="entry name" value="Methyltransf_11"/>
    <property type="match status" value="1"/>
</dbReference>
<evidence type="ECO:0000256" key="7">
    <source>
        <dbReference type="ARBA" id="ARBA00022756"/>
    </source>
</evidence>
<comment type="caution">
    <text evidence="10">The sequence shown here is derived from an EMBL/GenBank/DDBJ whole genome shotgun (WGS) entry which is preliminary data.</text>
</comment>
<dbReference type="CDD" id="cd02440">
    <property type="entry name" value="AdoMet_MTases"/>
    <property type="match status" value="1"/>
</dbReference>
<reference evidence="10 11" key="1">
    <citation type="submission" date="2016-09" db="EMBL/GenBank/DDBJ databases">
        <title>Complete genome of Desulfosporosinus sp. OL.</title>
        <authorList>
            <person name="Mardanov A."/>
            <person name="Beletsky A."/>
            <person name="Panova A."/>
            <person name="Karnachuk O."/>
            <person name="Ravin N."/>
        </authorList>
    </citation>
    <scope>NUCLEOTIDE SEQUENCE [LARGE SCALE GENOMIC DNA]</scope>
    <source>
        <strain evidence="10 11">OL</strain>
    </source>
</reference>
<evidence type="ECO:0000256" key="2">
    <source>
        <dbReference type="ARBA" id="ARBA00004746"/>
    </source>
</evidence>
<evidence type="ECO:0000313" key="11">
    <source>
        <dbReference type="Proteomes" id="UP000186102"/>
    </source>
</evidence>
<proteinExistence type="inferred from homology"/>
<dbReference type="UniPathway" id="UPA00078"/>
<evidence type="ECO:0000256" key="5">
    <source>
        <dbReference type="ARBA" id="ARBA00022679"/>
    </source>
</evidence>
<comment type="catalytic activity">
    <reaction evidence="1 8">
        <text>malonyl-[ACP] + S-adenosyl-L-methionine = malonyl-[ACP] methyl ester + S-adenosyl-L-homocysteine</text>
        <dbReference type="Rhea" id="RHEA:17105"/>
        <dbReference type="Rhea" id="RHEA-COMP:9623"/>
        <dbReference type="Rhea" id="RHEA-COMP:9954"/>
        <dbReference type="ChEBI" id="CHEBI:57856"/>
        <dbReference type="ChEBI" id="CHEBI:59789"/>
        <dbReference type="ChEBI" id="CHEBI:78449"/>
        <dbReference type="ChEBI" id="CHEBI:78845"/>
        <dbReference type="EC" id="2.1.1.197"/>
    </reaction>
</comment>
<name>A0A1Q8R394_9FIRM</name>
<evidence type="ECO:0000256" key="8">
    <source>
        <dbReference type="HAMAP-Rule" id="MF_00835"/>
    </source>
</evidence>
<comment type="function">
    <text evidence="8">Converts the free carboxyl group of a malonyl-thioester to its methyl ester by transfer of a methyl group from S-adenosyl-L-methionine (SAM). It allows to synthesize pimeloyl-ACP via the fatty acid synthetic pathway.</text>
</comment>
<dbReference type="SUPFAM" id="SSF53335">
    <property type="entry name" value="S-adenosyl-L-methionine-dependent methyltransferases"/>
    <property type="match status" value="1"/>
</dbReference>
<keyword evidence="4 8" id="KW-0489">Methyltransferase</keyword>
<keyword evidence="11" id="KW-1185">Reference proteome</keyword>
<feature type="domain" description="Methyltransferase type 11" evidence="9">
    <location>
        <begin position="48"/>
        <end position="149"/>
    </location>
</feature>
<dbReference type="EMBL" id="MLBF01000001">
    <property type="protein sequence ID" value="OLN34047.1"/>
    <property type="molecule type" value="Genomic_DNA"/>
</dbReference>
<comment type="pathway">
    <text evidence="2 8">Cofactor biosynthesis; biotin biosynthesis.</text>
</comment>
<dbReference type="InterPro" id="IPR029063">
    <property type="entry name" value="SAM-dependent_MTases_sf"/>
</dbReference>
<keyword evidence="6 8" id="KW-0949">S-adenosyl-L-methionine</keyword>
<evidence type="ECO:0000256" key="3">
    <source>
        <dbReference type="ARBA" id="ARBA00012327"/>
    </source>
</evidence>
<dbReference type="InterPro" id="IPR011814">
    <property type="entry name" value="BioC"/>
</dbReference>
<protein>
    <recommendedName>
        <fullName evidence="3 8">Malonyl-[acyl-carrier protein] O-methyltransferase</fullName>
        <shortName evidence="8">Malonyl-ACP O-methyltransferase</shortName>
        <ecNumber evidence="3 8">2.1.1.197</ecNumber>
    </recommendedName>
    <alternativeName>
        <fullName evidence="8">Biotin synthesis protein BioC</fullName>
    </alternativeName>
</protein>
<dbReference type="GO" id="GO:0008757">
    <property type="term" value="F:S-adenosylmethionine-dependent methyltransferase activity"/>
    <property type="evidence" value="ECO:0007669"/>
    <property type="project" value="InterPro"/>
</dbReference>
<sequence length="281" mass="32213">MTINKAQVQKNFGRNAVTYDQYAVVQKEMARELLLKIKRNGRCFRNILEIGCGTGFLTELLAKEYPLAQITATDIAPEMIVVAREKLAVFSNIKYFVADGENLSMVDNVSFDSSFDLIVSNAVFQWFTDYAEAFTQYYSYLEPGGYLIFSTLGTGTFKELYVCLKDGQKGKLPRKLGNYKTHKKREPFIENQYLQEVMKNIGFHFMGVEEVTKMEYFDSCRCFLRALKMIGAHNYLTEELTVQGLGSGIFSIIKRYDAMFFSEQGVPVTYQCLFGWGRRTT</sequence>
<gene>
    <name evidence="8" type="primary">bioC</name>
    <name evidence="10" type="ORF">DSOL_0225</name>
</gene>
<dbReference type="EC" id="2.1.1.197" evidence="3 8"/>